<evidence type="ECO:0000256" key="1">
    <source>
        <dbReference type="ARBA" id="ARBA00023239"/>
    </source>
</evidence>
<evidence type="ECO:0000256" key="3">
    <source>
        <dbReference type="RuleBase" id="RU361172"/>
    </source>
</evidence>
<organism evidence="5 6">
    <name type="scientific">Candidatus Brocadia fulgida</name>
    <dbReference type="NCBI Taxonomy" id="380242"/>
    <lineage>
        <taxon>Bacteria</taxon>
        <taxon>Pseudomonadati</taxon>
        <taxon>Planctomycetota</taxon>
        <taxon>Candidatus Brocadiia</taxon>
        <taxon>Candidatus Brocadiales</taxon>
        <taxon>Candidatus Brocadiaceae</taxon>
        <taxon>Candidatus Brocadia</taxon>
    </lineage>
</organism>
<accession>A0A0M2UYW5</accession>
<dbReference type="GO" id="GO:0044208">
    <property type="term" value="P:'de novo' AMP biosynthetic process"/>
    <property type="evidence" value="ECO:0007669"/>
    <property type="project" value="UniProtKB-UniPathway"/>
</dbReference>
<keyword evidence="1 3" id="KW-0456">Lyase</keyword>
<dbReference type="PANTHER" id="PTHR43172:SF1">
    <property type="entry name" value="ADENYLOSUCCINATE LYASE"/>
    <property type="match status" value="1"/>
</dbReference>
<gene>
    <name evidence="5" type="ORF">BROFUL_00261</name>
</gene>
<proteinExistence type="inferred from homology"/>
<dbReference type="InterPro" id="IPR022761">
    <property type="entry name" value="Fumarate_lyase_N"/>
</dbReference>
<comment type="caution">
    <text evidence="5">The sequence shown here is derived from an EMBL/GenBank/DDBJ whole genome shotgun (WGS) entry which is preliminary data.</text>
</comment>
<comment type="pathway">
    <text evidence="3">Purine metabolism; AMP biosynthesis via de novo pathway; AMP from IMP: step 2/2.</text>
</comment>
<dbReference type="PANTHER" id="PTHR43172">
    <property type="entry name" value="ADENYLOSUCCINATE LYASE"/>
    <property type="match status" value="1"/>
</dbReference>
<name>A0A0M2UYW5_9BACT</name>
<comment type="similarity">
    <text evidence="3">Belongs to the lyase 1 family. Adenylosuccinate lyase subfamily.</text>
</comment>
<dbReference type="InterPro" id="IPR000362">
    <property type="entry name" value="Fumarate_lyase_fam"/>
</dbReference>
<comment type="pathway">
    <text evidence="3">Purine metabolism; IMP biosynthesis via de novo pathway; 5-amino-1-(5-phospho-D-ribosyl)imidazole-4-carboxamide from 5-amino-1-(5-phospho-D-ribosyl)imidazole-4-carboxylate: step 2/2.</text>
</comment>
<evidence type="ECO:0000313" key="6">
    <source>
        <dbReference type="Proteomes" id="UP000034954"/>
    </source>
</evidence>
<dbReference type="Pfam" id="PF00206">
    <property type="entry name" value="Lyase_1"/>
    <property type="match status" value="1"/>
</dbReference>
<dbReference type="PATRIC" id="fig|380242.3.peg.319"/>
<dbReference type="InterPro" id="IPR008948">
    <property type="entry name" value="L-Aspartase-like"/>
</dbReference>
<dbReference type="GO" id="GO:0004018">
    <property type="term" value="F:N6-(1,2-dicarboxyethyl)AMP AMP-lyase (fumarate-forming) activity"/>
    <property type="evidence" value="ECO:0007669"/>
    <property type="project" value="UniProtKB-UniRule"/>
</dbReference>
<dbReference type="SUPFAM" id="SSF48557">
    <property type="entry name" value="L-aspartase-like"/>
    <property type="match status" value="1"/>
</dbReference>
<dbReference type="Gene3D" id="1.10.275.60">
    <property type="match status" value="1"/>
</dbReference>
<dbReference type="GO" id="GO:0070626">
    <property type="term" value="F:(S)-2-(5-amino-1-(5-phospho-D-ribosyl)imidazole-4-carboxamido) succinate lyase (fumarate-forming) activity"/>
    <property type="evidence" value="ECO:0007669"/>
    <property type="project" value="TreeGrafter"/>
</dbReference>
<evidence type="ECO:0000256" key="2">
    <source>
        <dbReference type="NCBIfam" id="TIGR00928"/>
    </source>
</evidence>
<dbReference type="UniPathway" id="UPA00075">
    <property type="reaction ID" value="UER00336"/>
</dbReference>
<dbReference type="GO" id="GO:0006189">
    <property type="term" value="P:'de novo' IMP biosynthetic process"/>
    <property type="evidence" value="ECO:0007669"/>
    <property type="project" value="UniProtKB-UniPathway"/>
</dbReference>
<reference evidence="5 6" key="1">
    <citation type="journal article" date="2013" name="BMC Microbiol.">
        <title>Identification of the type II cytochrome c maturation pathway in anammox bacteria by comparative genomics.</title>
        <authorList>
            <person name="Ferousi C."/>
            <person name="Speth D.R."/>
            <person name="Reimann J."/>
            <person name="Op den Camp H.J."/>
            <person name="Allen J.W."/>
            <person name="Keltjens J.T."/>
            <person name="Jetten M.S."/>
        </authorList>
    </citation>
    <scope>NUCLEOTIDE SEQUENCE [LARGE SCALE GENOMIC DNA]</scope>
    <source>
        <strain evidence="5">RU1</strain>
    </source>
</reference>
<keyword evidence="3" id="KW-0658">Purine biosynthesis</keyword>
<dbReference type="InterPro" id="IPR019468">
    <property type="entry name" value="AdenyloSucc_lyase_C"/>
</dbReference>
<comment type="catalytic activity">
    <reaction evidence="3">
        <text>N(6)-(1,2-dicarboxyethyl)-AMP = fumarate + AMP</text>
        <dbReference type="Rhea" id="RHEA:16853"/>
        <dbReference type="ChEBI" id="CHEBI:29806"/>
        <dbReference type="ChEBI" id="CHEBI:57567"/>
        <dbReference type="ChEBI" id="CHEBI:456215"/>
        <dbReference type="EC" id="4.3.2.2"/>
    </reaction>
</comment>
<dbReference type="InterPro" id="IPR020557">
    <property type="entry name" value="Fumarate_lyase_CS"/>
</dbReference>
<comment type="catalytic activity">
    <reaction evidence="3">
        <text>(2S)-2-[5-amino-1-(5-phospho-beta-D-ribosyl)imidazole-4-carboxamido]succinate = 5-amino-1-(5-phospho-beta-D-ribosyl)imidazole-4-carboxamide + fumarate</text>
        <dbReference type="Rhea" id="RHEA:23920"/>
        <dbReference type="ChEBI" id="CHEBI:29806"/>
        <dbReference type="ChEBI" id="CHEBI:58443"/>
        <dbReference type="ChEBI" id="CHEBI:58475"/>
        <dbReference type="EC" id="4.3.2.2"/>
    </reaction>
</comment>
<dbReference type="CDD" id="cd03302">
    <property type="entry name" value="Adenylsuccinate_lyase_2"/>
    <property type="match status" value="1"/>
</dbReference>
<dbReference type="AlphaFoldDB" id="A0A0M2UYW5"/>
<dbReference type="PROSITE" id="PS00163">
    <property type="entry name" value="FUMARATE_LYASES"/>
    <property type="match status" value="1"/>
</dbReference>
<feature type="domain" description="Adenylosuccinate lyase C-terminal" evidence="4">
    <location>
        <begin position="375"/>
        <end position="459"/>
    </location>
</feature>
<dbReference type="Pfam" id="PF10397">
    <property type="entry name" value="ADSL_C"/>
    <property type="match status" value="1"/>
</dbReference>
<evidence type="ECO:0000259" key="4">
    <source>
        <dbReference type="SMART" id="SM00998"/>
    </source>
</evidence>
<evidence type="ECO:0000313" key="5">
    <source>
        <dbReference type="EMBL" id="KKO21012.1"/>
    </source>
</evidence>
<dbReference type="Proteomes" id="UP000034954">
    <property type="component" value="Unassembled WGS sequence"/>
</dbReference>
<dbReference type="InterPro" id="IPR004769">
    <property type="entry name" value="Pur_lyase"/>
</dbReference>
<dbReference type="GO" id="GO:0005829">
    <property type="term" value="C:cytosol"/>
    <property type="evidence" value="ECO:0007669"/>
    <property type="project" value="TreeGrafter"/>
</dbReference>
<dbReference type="Gene3D" id="1.20.200.10">
    <property type="entry name" value="Fumarase/aspartase (Central domain)"/>
    <property type="match status" value="1"/>
</dbReference>
<protein>
    <recommendedName>
        <fullName evidence="2 3">Adenylosuccinate lyase</fullName>
        <shortName evidence="3">ASL</shortName>
        <ecNumber evidence="2 3">4.3.2.2</ecNumber>
    </recommendedName>
    <alternativeName>
        <fullName evidence="3">Adenylosuccinase</fullName>
    </alternativeName>
</protein>
<dbReference type="EC" id="4.3.2.2" evidence="2 3"/>
<sequence length="484" mass="54986">MPSTTPYTTYQSPLSERYASKEMCSLFSDQYKFSTWRRLWIALAEAQQELGLQAITQEQIGEMRHFQDSINFDAARAYEKKLRHDVMSHIHAYGDQCPKAKPIIHLGATSAYVQDNTELIQMREGLRIIFAKLVNIVGALSSQAMKYKDLATLSFTHFQPAQPTTLGKRICLWIQDYLLDIEEVDLRIAGLRFHGVKGTTGTQASFLSLFHNDAEKVKQLDELVTKKMGFDKYYPVTGQTYSRKVDSQIVFSLAGIAQSSQKFSNDMRLLQHLKEVEEPFEEEQIGSSAMAYKRNPMRSERVAALARYVLCNCLNPAFTAASQWFERTLDDSANKRIAVPETFLAIDGIVNIVFNVVSGFSVYPQVISRHLADELPFMITENILMEAVNAGGDRQALHEGIRRHAMEAARAMKEEGKNNDLLERIERDPSFSRIKSRLKIIAEPKSLVGRAPQQVEEFMQQSINPLLKRFGHLLDKKCIPALHV</sequence>
<dbReference type="Gene3D" id="1.10.40.30">
    <property type="entry name" value="Fumarase/aspartase (C-terminal domain)"/>
    <property type="match status" value="1"/>
</dbReference>
<dbReference type="UniPathway" id="UPA00074">
    <property type="reaction ID" value="UER00132"/>
</dbReference>
<keyword evidence="6" id="KW-1185">Reference proteome</keyword>
<dbReference type="NCBIfam" id="TIGR00928">
    <property type="entry name" value="purB"/>
    <property type="match status" value="1"/>
</dbReference>
<dbReference type="EMBL" id="LAQJ01000031">
    <property type="protein sequence ID" value="KKO21012.1"/>
    <property type="molecule type" value="Genomic_DNA"/>
</dbReference>
<dbReference type="PRINTS" id="PR00149">
    <property type="entry name" value="FUMRATELYASE"/>
</dbReference>
<dbReference type="SMART" id="SM00998">
    <property type="entry name" value="ADSL_C"/>
    <property type="match status" value="1"/>
</dbReference>